<dbReference type="Gene3D" id="1.10.3730.20">
    <property type="match status" value="1"/>
</dbReference>
<name>A0A1F6CE52_9BACT</name>
<feature type="transmembrane region" description="Helical" evidence="1">
    <location>
        <begin position="31"/>
        <end position="51"/>
    </location>
</feature>
<keyword evidence="1" id="KW-0812">Transmembrane</keyword>
<reference evidence="3 4" key="1">
    <citation type="journal article" date="2016" name="Nat. Commun.">
        <title>Thousands of microbial genomes shed light on interconnected biogeochemical processes in an aquifer system.</title>
        <authorList>
            <person name="Anantharaman K."/>
            <person name="Brown C.T."/>
            <person name="Hug L.A."/>
            <person name="Sharon I."/>
            <person name="Castelle C.J."/>
            <person name="Probst A.J."/>
            <person name="Thomas B.C."/>
            <person name="Singh A."/>
            <person name="Wilkins M.J."/>
            <person name="Karaoz U."/>
            <person name="Brodie E.L."/>
            <person name="Williams K.H."/>
            <person name="Hubbard S.S."/>
            <person name="Banfield J.F."/>
        </authorList>
    </citation>
    <scope>NUCLEOTIDE SEQUENCE [LARGE SCALE GENOMIC DNA]</scope>
</reference>
<organism evidence="3 4">
    <name type="scientific">Candidatus Kaiserbacteria bacterium RIFCSPHIGHO2_01_FULL_49_13</name>
    <dbReference type="NCBI Taxonomy" id="1798477"/>
    <lineage>
        <taxon>Bacteria</taxon>
        <taxon>Candidatus Kaiseribacteriota</taxon>
    </lineage>
</organism>
<feature type="transmembrane region" description="Helical" evidence="1">
    <location>
        <begin position="95"/>
        <end position="115"/>
    </location>
</feature>
<feature type="transmembrane region" description="Helical" evidence="1">
    <location>
        <begin position="121"/>
        <end position="139"/>
    </location>
</feature>
<sequence>MWIVFAAGSAVSAALVAIFGKIGLKEIDPTLATIVRGVIMAIILILGGLVFKKFAGFSFGSFGSKAWVFIFLSALAGALSWVLYFIALRTGPASAVAVIDKFSVIFVILLAAVFLGESLTIKSVIGIVLTIAGSLLILFK</sequence>
<dbReference type="PANTHER" id="PTHR22911">
    <property type="entry name" value="ACYL-MALONYL CONDENSING ENZYME-RELATED"/>
    <property type="match status" value="1"/>
</dbReference>
<feature type="transmembrane region" description="Helical" evidence="1">
    <location>
        <begin position="6"/>
        <end position="24"/>
    </location>
</feature>
<accession>A0A1F6CE52</accession>
<feature type="transmembrane region" description="Helical" evidence="1">
    <location>
        <begin position="66"/>
        <end position="88"/>
    </location>
</feature>
<proteinExistence type="predicted"/>
<dbReference type="Proteomes" id="UP000178344">
    <property type="component" value="Unassembled WGS sequence"/>
</dbReference>
<gene>
    <name evidence="3" type="ORF">A2671_00080</name>
</gene>
<evidence type="ECO:0000259" key="2">
    <source>
        <dbReference type="Pfam" id="PF00892"/>
    </source>
</evidence>
<evidence type="ECO:0000256" key="1">
    <source>
        <dbReference type="SAM" id="Phobius"/>
    </source>
</evidence>
<dbReference type="PANTHER" id="PTHR22911:SF137">
    <property type="entry name" value="SOLUTE CARRIER FAMILY 35 MEMBER G2-RELATED"/>
    <property type="match status" value="1"/>
</dbReference>
<dbReference type="EMBL" id="MFKQ01000015">
    <property type="protein sequence ID" value="OGG47291.1"/>
    <property type="molecule type" value="Genomic_DNA"/>
</dbReference>
<dbReference type="Pfam" id="PF00892">
    <property type="entry name" value="EamA"/>
    <property type="match status" value="1"/>
</dbReference>
<comment type="caution">
    <text evidence="3">The sequence shown here is derived from an EMBL/GenBank/DDBJ whole genome shotgun (WGS) entry which is preliminary data.</text>
</comment>
<dbReference type="GO" id="GO:0016020">
    <property type="term" value="C:membrane"/>
    <property type="evidence" value="ECO:0007669"/>
    <property type="project" value="InterPro"/>
</dbReference>
<keyword evidence="1" id="KW-1133">Transmembrane helix</keyword>
<keyword evidence="1" id="KW-0472">Membrane</keyword>
<evidence type="ECO:0000313" key="3">
    <source>
        <dbReference type="EMBL" id="OGG47291.1"/>
    </source>
</evidence>
<dbReference type="SUPFAM" id="SSF103481">
    <property type="entry name" value="Multidrug resistance efflux transporter EmrE"/>
    <property type="match status" value="1"/>
</dbReference>
<dbReference type="AlphaFoldDB" id="A0A1F6CE52"/>
<dbReference type="InterPro" id="IPR000620">
    <property type="entry name" value="EamA_dom"/>
</dbReference>
<protein>
    <recommendedName>
        <fullName evidence="2">EamA domain-containing protein</fullName>
    </recommendedName>
</protein>
<feature type="domain" description="EamA" evidence="2">
    <location>
        <begin position="1"/>
        <end position="138"/>
    </location>
</feature>
<evidence type="ECO:0000313" key="4">
    <source>
        <dbReference type="Proteomes" id="UP000178344"/>
    </source>
</evidence>
<dbReference type="InterPro" id="IPR037185">
    <property type="entry name" value="EmrE-like"/>
</dbReference>